<protein>
    <recommendedName>
        <fullName evidence="3">AB hydrolase-1 domain-containing protein</fullName>
    </recommendedName>
</protein>
<sequence>MDVVWREVWLEVGWGRLAAKTCITGGSQEAVDVRLKIVGLHGWMDNANTFDTLIPLLPAGLEVLVVDFPGHGYSDHLPSGAQHSIISYVTNLYMGLHKYGWDRYVLMGHSLGGTVAVYYTALFPECVLALMNVDIIGPRAIDNDVSTWRKQVAGLIKTEEQDKEKNPVYSEEKALERLIKSRRGIDDITNIDEDAANILLPRSACQVENGYKWRHDPKARTVDELFIGGESFLFAQASIKCPVLLVLAIHGVYFKRWSHHLDSRVEVFRDNAKWFDMEEVEGGHHVHLSHPERVAPILTRFIKKVLQSELDPPRSKL</sequence>
<evidence type="ECO:0000313" key="5">
    <source>
        <dbReference type="Proteomes" id="UP001286313"/>
    </source>
</evidence>
<dbReference type="Proteomes" id="UP001286313">
    <property type="component" value="Unassembled WGS sequence"/>
</dbReference>
<feature type="domain" description="AB hydrolase-1" evidence="3">
    <location>
        <begin position="39"/>
        <end position="149"/>
    </location>
</feature>
<comment type="caution">
    <text evidence="4">The sequence shown here is derived from an EMBL/GenBank/DDBJ whole genome shotgun (WGS) entry which is preliminary data.</text>
</comment>
<evidence type="ECO:0000256" key="1">
    <source>
        <dbReference type="ARBA" id="ARBA00008645"/>
    </source>
</evidence>
<keyword evidence="5" id="KW-1185">Reference proteome</keyword>
<dbReference type="PANTHER" id="PTHR43798:SF14">
    <property type="entry name" value="SERINE HYDROLASE-LIKE PROTEIN DDB_G0286239"/>
    <property type="match status" value="1"/>
</dbReference>
<dbReference type="GO" id="GO:0016020">
    <property type="term" value="C:membrane"/>
    <property type="evidence" value="ECO:0007669"/>
    <property type="project" value="TreeGrafter"/>
</dbReference>
<dbReference type="AlphaFoldDB" id="A0AAE1EPL9"/>
<keyword evidence="2" id="KW-0378">Hydrolase</keyword>
<dbReference type="PRINTS" id="PR00111">
    <property type="entry name" value="ABHYDROLASE"/>
</dbReference>
<organism evidence="4 5">
    <name type="scientific">Petrolisthes cinctipes</name>
    <name type="common">Flat porcelain crab</name>
    <dbReference type="NCBI Taxonomy" id="88211"/>
    <lineage>
        <taxon>Eukaryota</taxon>
        <taxon>Metazoa</taxon>
        <taxon>Ecdysozoa</taxon>
        <taxon>Arthropoda</taxon>
        <taxon>Crustacea</taxon>
        <taxon>Multicrustacea</taxon>
        <taxon>Malacostraca</taxon>
        <taxon>Eumalacostraca</taxon>
        <taxon>Eucarida</taxon>
        <taxon>Decapoda</taxon>
        <taxon>Pleocyemata</taxon>
        <taxon>Anomura</taxon>
        <taxon>Galatheoidea</taxon>
        <taxon>Porcellanidae</taxon>
        <taxon>Petrolisthes</taxon>
    </lineage>
</organism>
<evidence type="ECO:0000313" key="4">
    <source>
        <dbReference type="EMBL" id="KAK3858870.1"/>
    </source>
</evidence>
<dbReference type="PANTHER" id="PTHR43798">
    <property type="entry name" value="MONOACYLGLYCEROL LIPASE"/>
    <property type="match status" value="1"/>
</dbReference>
<dbReference type="Pfam" id="PF00561">
    <property type="entry name" value="Abhydrolase_1"/>
    <property type="match status" value="1"/>
</dbReference>
<dbReference type="InterPro" id="IPR000073">
    <property type="entry name" value="AB_hydrolase_1"/>
</dbReference>
<reference evidence="4" key="1">
    <citation type="submission" date="2023-10" db="EMBL/GenBank/DDBJ databases">
        <title>Genome assemblies of two species of porcelain crab, Petrolisthes cinctipes and Petrolisthes manimaculis (Anomura: Porcellanidae).</title>
        <authorList>
            <person name="Angst P."/>
        </authorList>
    </citation>
    <scope>NUCLEOTIDE SEQUENCE</scope>
    <source>
        <strain evidence="4">PB745_01</strain>
        <tissue evidence="4">Gill</tissue>
    </source>
</reference>
<accession>A0AAE1EPL9</accession>
<dbReference type="EMBL" id="JAWQEG010005184">
    <property type="protein sequence ID" value="KAK3858870.1"/>
    <property type="molecule type" value="Genomic_DNA"/>
</dbReference>
<name>A0AAE1EPL9_PETCI</name>
<gene>
    <name evidence="4" type="ORF">Pcinc_034966</name>
</gene>
<dbReference type="SUPFAM" id="SSF53474">
    <property type="entry name" value="alpha/beta-Hydrolases"/>
    <property type="match status" value="1"/>
</dbReference>
<evidence type="ECO:0000259" key="3">
    <source>
        <dbReference type="Pfam" id="PF00561"/>
    </source>
</evidence>
<dbReference type="InterPro" id="IPR050266">
    <property type="entry name" value="AB_hydrolase_sf"/>
</dbReference>
<dbReference type="GO" id="GO:0016787">
    <property type="term" value="F:hydrolase activity"/>
    <property type="evidence" value="ECO:0007669"/>
    <property type="project" value="UniProtKB-KW"/>
</dbReference>
<evidence type="ECO:0000256" key="2">
    <source>
        <dbReference type="ARBA" id="ARBA00022801"/>
    </source>
</evidence>
<proteinExistence type="inferred from homology"/>
<dbReference type="InterPro" id="IPR029058">
    <property type="entry name" value="AB_hydrolase_fold"/>
</dbReference>
<comment type="similarity">
    <text evidence="1">Belongs to the AB hydrolase superfamily.</text>
</comment>
<dbReference type="Gene3D" id="3.40.50.1820">
    <property type="entry name" value="alpha/beta hydrolase"/>
    <property type="match status" value="1"/>
</dbReference>